<sequence>LAERHRMSADIAREHIAVVCNTIIITHQNTYIFRCSVSIVVILNFTLQMCIFSGQTQADRSIRSGM</sequence>
<accession>C1C3C9</accession>
<evidence type="ECO:0000313" key="2">
    <source>
        <dbReference type="EMBL" id="ACO34916.1"/>
    </source>
</evidence>
<dbReference type="EMBL" id="BT081358">
    <property type="protein sequence ID" value="ACO34916.1"/>
    <property type="molecule type" value="mRNA"/>
</dbReference>
<protein>
    <submittedName>
        <fullName evidence="2">MIP07423p</fullName>
    </submittedName>
</protein>
<proteinExistence type="evidence at transcript level"/>
<evidence type="ECO:0000256" key="1">
    <source>
        <dbReference type="SAM" id="Phobius"/>
    </source>
</evidence>
<name>C1C3C9_DROME</name>
<feature type="non-terminal residue" evidence="2">
    <location>
        <position position="1"/>
    </location>
</feature>
<keyword evidence="1" id="KW-1133">Transmembrane helix</keyword>
<organism evidence="2">
    <name type="scientific">Drosophila melanogaster</name>
    <name type="common">Fruit fly</name>
    <dbReference type="NCBI Taxonomy" id="7227"/>
    <lineage>
        <taxon>Eukaryota</taxon>
        <taxon>Metazoa</taxon>
        <taxon>Ecdysozoa</taxon>
        <taxon>Arthropoda</taxon>
        <taxon>Hexapoda</taxon>
        <taxon>Insecta</taxon>
        <taxon>Pterygota</taxon>
        <taxon>Neoptera</taxon>
        <taxon>Endopterygota</taxon>
        <taxon>Diptera</taxon>
        <taxon>Brachycera</taxon>
        <taxon>Muscomorpha</taxon>
        <taxon>Ephydroidea</taxon>
        <taxon>Drosophilidae</taxon>
        <taxon>Drosophila</taxon>
        <taxon>Sophophora</taxon>
    </lineage>
</organism>
<dbReference type="AlphaFoldDB" id="C1C3C9"/>
<keyword evidence="1" id="KW-0812">Transmembrane</keyword>
<keyword evidence="1" id="KW-0472">Membrane</keyword>
<reference evidence="2" key="1">
    <citation type="submission" date="2009-03" db="EMBL/GenBank/DDBJ databases">
        <authorList>
            <person name="Carlson J."/>
            <person name="Booth B."/>
            <person name="Frise E."/>
            <person name="Sandler J."/>
            <person name="Wan K."/>
            <person name="Yu C."/>
            <person name="Celniker S."/>
        </authorList>
    </citation>
    <scope>NUCLEOTIDE SEQUENCE</scope>
</reference>
<feature type="transmembrane region" description="Helical" evidence="1">
    <location>
        <begin position="31"/>
        <end position="54"/>
    </location>
</feature>